<dbReference type="Pfam" id="PF00754">
    <property type="entry name" value="F5_F8_type_C"/>
    <property type="match status" value="1"/>
</dbReference>
<dbReference type="EMBL" id="JAHRIO010040302">
    <property type="protein sequence ID" value="MEQ2171047.1"/>
    <property type="molecule type" value="Genomic_DNA"/>
</dbReference>
<comment type="caution">
    <text evidence="2">The sequence shown here is derived from an EMBL/GenBank/DDBJ whole genome shotgun (WGS) entry which is preliminary data.</text>
</comment>
<dbReference type="InterPro" id="IPR008979">
    <property type="entry name" value="Galactose-bd-like_sf"/>
</dbReference>
<dbReference type="SUPFAM" id="SSF49785">
    <property type="entry name" value="Galactose-binding domain-like"/>
    <property type="match status" value="1"/>
</dbReference>
<sequence length="132" mass="14732">MPSMVPPDFGVIYVVSAGECVDPLVSGLYASSFLASSRYNFLYSANFAKLYGSSGWSPSPRDRQPWLQVDLGRKYRLRAIATQGTFNSYDWVSKYTLLYGDRPDSWTPYIMIGGNSVGVMGHYGRVGMRDMS</sequence>
<gene>
    <name evidence="2" type="ORF">GOODEAATRI_006662</name>
</gene>
<keyword evidence="3" id="KW-1185">Reference proteome</keyword>
<proteinExistence type="predicted"/>
<dbReference type="Proteomes" id="UP001476798">
    <property type="component" value="Unassembled WGS sequence"/>
</dbReference>
<dbReference type="Gene3D" id="2.60.120.260">
    <property type="entry name" value="Galactose-binding domain-like"/>
    <property type="match status" value="1"/>
</dbReference>
<dbReference type="InterPro" id="IPR000421">
    <property type="entry name" value="FA58C"/>
</dbReference>
<dbReference type="PANTHER" id="PTHR24543">
    <property type="entry name" value="MULTICOPPER OXIDASE-RELATED"/>
    <property type="match status" value="1"/>
</dbReference>
<evidence type="ECO:0000313" key="2">
    <source>
        <dbReference type="EMBL" id="MEQ2171047.1"/>
    </source>
</evidence>
<name>A0ABV0NI05_9TELE</name>
<feature type="domain" description="F5/8 type C" evidence="1">
    <location>
        <begin position="20"/>
        <end position="132"/>
    </location>
</feature>
<protein>
    <recommendedName>
        <fullName evidence="1">F5/8 type C domain-containing protein</fullName>
    </recommendedName>
</protein>
<reference evidence="2 3" key="1">
    <citation type="submission" date="2021-06" db="EMBL/GenBank/DDBJ databases">
        <authorList>
            <person name="Palmer J.M."/>
        </authorList>
    </citation>
    <scope>NUCLEOTIDE SEQUENCE [LARGE SCALE GENOMIC DNA]</scope>
    <source>
        <strain evidence="2 3">GA_2019</strain>
        <tissue evidence="2">Muscle</tissue>
    </source>
</reference>
<dbReference type="PROSITE" id="PS01285">
    <property type="entry name" value="FA58C_1"/>
    <property type="match status" value="1"/>
</dbReference>
<evidence type="ECO:0000259" key="1">
    <source>
        <dbReference type="PROSITE" id="PS50022"/>
    </source>
</evidence>
<evidence type="ECO:0000313" key="3">
    <source>
        <dbReference type="Proteomes" id="UP001476798"/>
    </source>
</evidence>
<organism evidence="2 3">
    <name type="scientific">Goodea atripinnis</name>
    <dbReference type="NCBI Taxonomy" id="208336"/>
    <lineage>
        <taxon>Eukaryota</taxon>
        <taxon>Metazoa</taxon>
        <taxon>Chordata</taxon>
        <taxon>Craniata</taxon>
        <taxon>Vertebrata</taxon>
        <taxon>Euteleostomi</taxon>
        <taxon>Actinopterygii</taxon>
        <taxon>Neopterygii</taxon>
        <taxon>Teleostei</taxon>
        <taxon>Neoteleostei</taxon>
        <taxon>Acanthomorphata</taxon>
        <taxon>Ovalentaria</taxon>
        <taxon>Atherinomorphae</taxon>
        <taxon>Cyprinodontiformes</taxon>
        <taxon>Goodeidae</taxon>
        <taxon>Goodea</taxon>
    </lineage>
</organism>
<dbReference type="PROSITE" id="PS50022">
    <property type="entry name" value="FA58C_3"/>
    <property type="match status" value="1"/>
</dbReference>
<accession>A0ABV0NI05</accession>